<feature type="compositionally biased region" description="Low complexity" evidence="1">
    <location>
        <begin position="19"/>
        <end position="28"/>
    </location>
</feature>
<dbReference type="Proteomes" id="UP001189429">
    <property type="component" value="Unassembled WGS sequence"/>
</dbReference>
<keyword evidence="4" id="KW-1185">Reference proteome</keyword>
<keyword evidence="2" id="KW-1133">Transmembrane helix</keyword>
<dbReference type="InterPro" id="IPR021788">
    <property type="entry name" value="CPP1-like"/>
</dbReference>
<evidence type="ECO:0000256" key="2">
    <source>
        <dbReference type="SAM" id="Phobius"/>
    </source>
</evidence>
<name>A0ABN9XS64_9DINO</name>
<feature type="region of interest" description="Disordered" evidence="1">
    <location>
        <begin position="1"/>
        <end position="38"/>
    </location>
</feature>
<feature type="transmembrane region" description="Helical" evidence="2">
    <location>
        <begin position="329"/>
        <end position="350"/>
    </location>
</feature>
<evidence type="ECO:0000313" key="3">
    <source>
        <dbReference type="EMBL" id="CAK0902728.1"/>
    </source>
</evidence>
<feature type="non-terminal residue" evidence="3">
    <location>
        <position position="1"/>
    </location>
</feature>
<accession>A0ABN9XS64</accession>
<feature type="transmembrane region" description="Helical" evidence="2">
    <location>
        <begin position="245"/>
        <end position="272"/>
    </location>
</feature>
<protein>
    <submittedName>
        <fullName evidence="3">Uncharacterized protein</fullName>
    </submittedName>
</protein>
<keyword evidence="2" id="KW-0472">Membrane</keyword>
<reference evidence="3" key="1">
    <citation type="submission" date="2023-10" db="EMBL/GenBank/DDBJ databases">
        <authorList>
            <person name="Chen Y."/>
            <person name="Shah S."/>
            <person name="Dougan E. K."/>
            <person name="Thang M."/>
            <person name="Chan C."/>
        </authorList>
    </citation>
    <scope>NUCLEOTIDE SEQUENCE [LARGE SCALE GENOMIC DNA]</scope>
</reference>
<feature type="transmembrane region" description="Helical" evidence="2">
    <location>
        <begin position="298"/>
        <end position="317"/>
    </location>
</feature>
<evidence type="ECO:0000313" key="4">
    <source>
        <dbReference type="Proteomes" id="UP001189429"/>
    </source>
</evidence>
<dbReference type="Pfam" id="PF11833">
    <property type="entry name" value="CPP1-like"/>
    <property type="match status" value="1"/>
</dbReference>
<gene>
    <name evidence="3" type="ORF">PCOR1329_LOCUS79236</name>
</gene>
<dbReference type="EMBL" id="CAUYUJ010021104">
    <property type="protein sequence ID" value="CAK0902728.1"/>
    <property type="molecule type" value="Genomic_DNA"/>
</dbReference>
<sequence>SLAQAGRPPSKRQSPLAQRPPRGMAAGRPRGGRGCCAKRTARRSATLALAAAAACVPWARPAPSDGPGQAFAAQAFRGQAAAPAPLCGAARGGGAAWPPSKTAASAALAQLVDPRQWGAAPASFVERLSGREWLRMYRTLGISDDASREQVLKATARLRKKYADDETALQRVETANLWIMTRFADIKEEDMRKRQQANRLREFGNSPKRLFQTYVLGYLPPGVRQMFEAPTGAHARRVSVLLGGFALLGLCVPASSMNFVGLAAASALGFIYTRARPEPVKDEFGNAGSVQKINPKEMVATIVLVILGGLLSAGVTFPVSLSAPEVSPALIFCETACVVYWMMSLSFKVYQCFDD</sequence>
<keyword evidence="2" id="KW-0812">Transmembrane</keyword>
<comment type="caution">
    <text evidence="3">The sequence shown here is derived from an EMBL/GenBank/DDBJ whole genome shotgun (WGS) entry which is preliminary data.</text>
</comment>
<evidence type="ECO:0000256" key="1">
    <source>
        <dbReference type="SAM" id="MobiDB-lite"/>
    </source>
</evidence>
<organism evidence="3 4">
    <name type="scientific">Prorocentrum cordatum</name>
    <dbReference type="NCBI Taxonomy" id="2364126"/>
    <lineage>
        <taxon>Eukaryota</taxon>
        <taxon>Sar</taxon>
        <taxon>Alveolata</taxon>
        <taxon>Dinophyceae</taxon>
        <taxon>Prorocentrales</taxon>
        <taxon>Prorocentraceae</taxon>
        <taxon>Prorocentrum</taxon>
    </lineage>
</organism>
<proteinExistence type="predicted"/>